<dbReference type="PANTHER" id="PTHR43115:SF4">
    <property type="entry name" value="DEHYDROGENASE_REDUCTASE SDR FAMILY MEMBER 11"/>
    <property type="match status" value="1"/>
</dbReference>
<dbReference type="Proteomes" id="UP000502823">
    <property type="component" value="Unassembled WGS sequence"/>
</dbReference>
<dbReference type="InterPro" id="IPR002347">
    <property type="entry name" value="SDR_fam"/>
</dbReference>
<dbReference type="InterPro" id="IPR036291">
    <property type="entry name" value="NAD(P)-bd_dom_sf"/>
</dbReference>
<dbReference type="GO" id="GO:0016491">
    <property type="term" value="F:oxidoreductase activity"/>
    <property type="evidence" value="ECO:0007669"/>
    <property type="project" value="UniProtKB-KW"/>
</dbReference>
<dbReference type="PRINTS" id="PR00081">
    <property type="entry name" value="GDHRDH"/>
</dbReference>
<accession>A0A6L2PU82</accession>
<proteinExistence type="inferred from homology"/>
<evidence type="ECO:0000313" key="3">
    <source>
        <dbReference type="EMBL" id="GFG34188.1"/>
    </source>
</evidence>
<keyword evidence="2" id="KW-0560">Oxidoreductase</keyword>
<protein>
    <submittedName>
        <fullName evidence="3">Uncharacterized protein</fullName>
    </submittedName>
</protein>
<comment type="similarity">
    <text evidence="1">Belongs to the short-chain dehydrogenases/reductases (SDR) family.</text>
</comment>
<dbReference type="InParanoid" id="A0A6L2PU82"/>
<dbReference type="AlphaFoldDB" id="A0A6L2PU82"/>
<dbReference type="EMBL" id="BLKM01011744">
    <property type="protein sequence ID" value="GFG34188.1"/>
    <property type="molecule type" value="Genomic_DNA"/>
</dbReference>
<organism evidence="3 4">
    <name type="scientific">Coptotermes formosanus</name>
    <name type="common">Formosan subterranean termite</name>
    <dbReference type="NCBI Taxonomy" id="36987"/>
    <lineage>
        <taxon>Eukaryota</taxon>
        <taxon>Metazoa</taxon>
        <taxon>Ecdysozoa</taxon>
        <taxon>Arthropoda</taxon>
        <taxon>Hexapoda</taxon>
        <taxon>Insecta</taxon>
        <taxon>Pterygota</taxon>
        <taxon>Neoptera</taxon>
        <taxon>Polyneoptera</taxon>
        <taxon>Dictyoptera</taxon>
        <taxon>Blattodea</taxon>
        <taxon>Blattoidea</taxon>
        <taxon>Termitoidae</taxon>
        <taxon>Rhinotermitidae</taxon>
        <taxon>Coptotermes</taxon>
    </lineage>
</organism>
<dbReference type="OrthoDB" id="1933717at2759"/>
<comment type="caution">
    <text evidence="3">The sequence shown here is derived from an EMBL/GenBank/DDBJ whole genome shotgun (WGS) entry which is preliminary data.</text>
</comment>
<sequence length="147" mass="16075">MSGFRWSGKVALVTGANSGIGAAITRRLLKLGLNVVALDCNIDDIKEWATQGECCGQLYPKLCDLCHENDILEMFRWIETCLGGVDVLVNNAGITGQNSLIDGSPDEWRHLLEVNVVALCLCTKEAVASMQRRNVNDGHIFNLSRSV</sequence>
<dbReference type="Gene3D" id="3.40.50.720">
    <property type="entry name" value="NAD(P)-binding Rossmann-like Domain"/>
    <property type="match status" value="1"/>
</dbReference>
<name>A0A6L2PU82_COPFO</name>
<reference evidence="4" key="1">
    <citation type="submission" date="2020-01" db="EMBL/GenBank/DDBJ databases">
        <title>Draft genome sequence of the Termite Coptotermes fromosanus.</title>
        <authorList>
            <person name="Itakura S."/>
            <person name="Yosikawa Y."/>
            <person name="Umezawa K."/>
        </authorList>
    </citation>
    <scope>NUCLEOTIDE SEQUENCE [LARGE SCALE GENOMIC DNA]</scope>
</reference>
<keyword evidence="4" id="KW-1185">Reference proteome</keyword>
<dbReference type="SUPFAM" id="SSF51735">
    <property type="entry name" value="NAD(P)-binding Rossmann-fold domains"/>
    <property type="match status" value="1"/>
</dbReference>
<dbReference type="Pfam" id="PF00106">
    <property type="entry name" value="adh_short"/>
    <property type="match status" value="1"/>
</dbReference>
<evidence type="ECO:0000256" key="2">
    <source>
        <dbReference type="ARBA" id="ARBA00023002"/>
    </source>
</evidence>
<dbReference type="PANTHER" id="PTHR43115">
    <property type="entry name" value="DEHYDROGENASE/REDUCTASE SDR FAMILY MEMBER 11"/>
    <property type="match status" value="1"/>
</dbReference>
<gene>
    <name evidence="3" type="ORF">Cfor_08165</name>
</gene>
<evidence type="ECO:0000313" key="4">
    <source>
        <dbReference type="Proteomes" id="UP000502823"/>
    </source>
</evidence>
<evidence type="ECO:0000256" key="1">
    <source>
        <dbReference type="ARBA" id="ARBA00006484"/>
    </source>
</evidence>